<dbReference type="EMBL" id="JAHRIM010060260">
    <property type="protein sequence ID" value="MEQ2270642.1"/>
    <property type="molecule type" value="Genomic_DNA"/>
</dbReference>
<evidence type="ECO:0000313" key="2">
    <source>
        <dbReference type="Proteomes" id="UP001444071"/>
    </source>
</evidence>
<accession>A0ABV0WNT6</accession>
<evidence type="ECO:0000313" key="1">
    <source>
        <dbReference type="EMBL" id="MEQ2270642.1"/>
    </source>
</evidence>
<protein>
    <submittedName>
        <fullName evidence="1">Uncharacterized protein</fullName>
    </submittedName>
</protein>
<sequence length="107" mass="11494">NFSQLSENMIHYTGCGSSIWLHIAGGEKTCFTALSIPFCHHVAASVYLLDTSMPTSGSRRMPSCSSPSNPGYTLPFAVASTDLINFLTLGLISVISSPEMDMRGIFT</sequence>
<name>A0ABV0WNT6_9TELE</name>
<reference evidence="1 2" key="1">
    <citation type="submission" date="2021-06" db="EMBL/GenBank/DDBJ databases">
        <authorList>
            <person name="Palmer J.M."/>
        </authorList>
    </citation>
    <scope>NUCLEOTIDE SEQUENCE [LARGE SCALE GENOMIC DNA]</scope>
    <source>
        <strain evidence="1 2">XR_2019</strain>
        <tissue evidence="1">Muscle</tissue>
    </source>
</reference>
<keyword evidence="2" id="KW-1185">Reference proteome</keyword>
<gene>
    <name evidence="1" type="ORF">XENORESO_005918</name>
</gene>
<proteinExistence type="predicted"/>
<feature type="non-terminal residue" evidence="1">
    <location>
        <position position="1"/>
    </location>
</feature>
<organism evidence="1 2">
    <name type="scientific">Xenotaenia resolanae</name>
    <dbReference type="NCBI Taxonomy" id="208358"/>
    <lineage>
        <taxon>Eukaryota</taxon>
        <taxon>Metazoa</taxon>
        <taxon>Chordata</taxon>
        <taxon>Craniata</taxon>
        <taxon>Vertebrata</taxon>
        <taxon>Euteleostomi</taxon>
        <taxon>Actinopterygii</taxon>
        <taxon>Neopterygii</taxon>
        <taxon>Teleostei</taxon>
        <taxon>Neoteleostei</taxon>
        <taxon>Acanthomorphata</taxon>
        <taxon>Ovalentaria</taxon>
        <taxon>Atherinomorphae</taxon>
        <taxon>Cyprinodontiformes</taxon>
        <taxon>Goodeidae</taxon>
        <taxon>Xenotaenia</taxon>
    </lineage>
</organism>
<dbReference type="Proteomes" id="UP001444071">
    <property type="component" value="Unassembled WGS sequence"/>
</dbReference>
<comment type="caution">
    <text evidence="1">The sequence shown here is derived from an EMBL/GenBank/DDBJ whole genome shotgun (WGS) entry which is preliminary data.</text>
</comment>